<dbReference type="AlphaFoldDB" id="G5ADV2"/>
<keyword evidence="2" id="KW-1185">Reference proteome</keyword>
<reference evidence="1 2" key="1">
    <citation type="journal article" date="2006" name="Science">
        <title>Phytophthora genome sequences uncover evolutionary origins and mechanisms of pathogenesis.</title>
        <authorList>
            <person name="Tyler B.M."/>
            <person name="Tripathy S."/>
            <person name="Zhang X."/>
            <person name="Dehal P."/>
            <person name="Jiang R.H."/>
            <person name="Aerts A."/>
            <person name="Arredondo F.D."/>
            <person name="Baxter L."/>
            <person name="Bensasson D."/>
            <person name="Beynon J.L."/>
            <person name="Chapman J."/>
            <person name="Damasceno C.M."/>
            <person name="Dorrance A.E."/>
            <person name="Dou D."/>
            <person name="Dickerman A.W."/>
            <person name="Dubchak I.L."/>
            <person name="Garbelotto M."/>
            <person name="Gijzen M."/>
            <person name="Gordon S.G."/>
            <person name="Govers F."/>
            <person name="Grunwald N.J."/>
            <person name="Huang W."/>
            <person name="Ivors K.L."/>
            <person name="Jones R.W."/>
            <person name="Kamoun S."/>
            <person name="Krampis K."/>
            <person name="Lamour K.H."/>
            <person name="Lee M.K."/>
            <person name="McDonald W.H."/>
            <person name="Medina M."/>
            <person name="Meijer H.J."/>
            <person name="Nordberg E.K."/>
            <person name="Maclean D.J."/>
            <person name="Ospina-Giraldo M.D."/>
            <person name="Morris P.F."/>
            <person name="Phuntumart V."/>
            <person name="Putnam N.H."/>
            <person name="Rash S."/>
            <person name="Rose J.K."/>
            <person name="Sakihama Y."/>
            <person name="Salamov A.A."/>
            <person name="Savidor A."/>
            <person name="Scheuring C.F."/>
            <person name="Smith B.M."/>
            <person name="Sobral B.W."/>
            <person name="Terry A."/>
            <person name="Torto-Alalibo T.A."/>
            <person name="Win J."/>
            <person name="Xu Z."/>
            <person name="Zhang H."/>
            <person name="Grigoriev I.V."/>
            <person name="Rokhsar D.S."/>
            <person name="Boore J.L."/>
        </authorList>
    </citation>
    <scope>NUCLEOTIDE SEQUENCE [LARGE SCALE GENOMIC DNA]</scope>
    <source>
        <strain evidence="1 2">P6497</strain>
    </source>
</reference>
<name>G5ADV2_PHYSP</name>
<dbReference type="GeneID" id="20642866"/>
<dbReference type="KEGG" id="psoj:PHYSODRAFT_307316"/>
<gene>
    <name evidence="1" type="ORF">PHYSODRAFT_307316</name>
</gene>
<dbReference type="InParanoid" id="G5ADV2"/>
<evidence type="ECO:0000313" key="1">
    <source>
        <dbReference type="EMBL" id="EGZ06354.1"/>
    </source>
</evidence>
<dbReference type="Proteomes" id="UP000002640">
    <property type="component" value="Unassembled WGS sequence"/>
</dbReference>
<accession>G5ADV2</accession>
<dbReference type="EMBL" id="JH159164">
    <property type="protein sequence ID" value="EGZ06354.1"/>
    <property type="molecule type" value="Genomic_DNA"/>
</dbReference>
<sequence length="121" mass="13253">MSGPPRSSCRLQVPSPVQVLAHAIDHRLYKFDLGLPDAATAFACGTSAAGFDRFARRGDSMSAYEHLWCRLSPLQTTRRSSTRSSCCVRLAWASSPRHKAATRTRSYALGRLGTREVADLA</sequence>
<organism evidence="1 2">
    <name type="scientific">Phytophthora sojae (strain P6497)</name>
    <name type="common">Soybean stem and root rot agent</name>
    <name type="synonym">Phytophthora megasperma f. sp. glycines</name>
    <dbReference type="NCBI Taxonomy" id="1094619"/>
    <lineage>
        <taxon>Eukaryota</taxon>
        <taxon>Sar</taxon>
        <taxon>Stramenopiles</taxon>
        <taxon>Oomycota</taxon>
        <taxon>Peronosporomycetes</taxon>
        <taxon>Peronosporales</taxon>
        <taxon>Peronosporaceae</taxon>
        <taxon>Phytophthora</taxon>
    </lineage>
</organism>
<evidence type="ECO:0000313" key="2">
    <source>
        <dbReference type="Proteomes" id="UP000002640"/>
    </source>
</evidence>
<protein>
    <submittedName>
        <fullName evidence="1">Uncharacterized protein</fullName>
    </submittedName>
</protein>
<proteinExistence type="predicted"/>
<dbReference type="RefSeq" id="XP_009538251.1">
    <property type="nucleotide sequence ID" value="XM_009539956.1"/>
</dbReference>